<feature type="coiled-coil region" evidence="1">
    <location>
        <begin position="79"/>
        <end position="120"/>
    </location>
</feature>
<sequence length="129" mass="15272">MDLDKSDLKNELRLARIKKQEVERDVDNKLLTVTKMRATYSSYFSELLNRETNLRFKRMTQSKIESSYEAESMDFINSVVNIKETINAKKRMAEEEKKNLEQLRTVIESSEQAIKQMDDLIHQKIIQLL</sequence>
<evidence type="ECO:0000313" key="3">
    <source>
        <dbReference type="WBParaSite" id="SMUV_0000361601-mRNA-1"/>
    </source>
</evidence>
<protein>
    <submittedName>
        <fullName evidence="3">Coiled-coil domain-containing protein 153</fullName>
    </submittedName>
</protein>
<keyword evidence="1" id="KW-0175">Coiled coil</keyword>
<name>A0A0N5AGY6_9BILA</name>
<dbReference type="Proteomes" id="UP000046393">
    <property type="component" value="Unplaced"/>
</dbReference>
<organism evidence="2 3">
    <name type="scientific">Syphacia muris</name>
    <dbReference type="NCBI Taxonomy" id="451379"/>
    <lineage>
        <taxon>Eukaryota</taxon>
        <taxon>Metazoa</taxon>
        <taxon>Ecdysozoa</taxon>
        <taxon>Nematoda</taxon>
        <taxon>Chromadorea</taxon>
        <taxon>Rhabditida</taxon>
        <taxon>Spirurina</taxon>
        <taxon>Oxyuridomorpha</taxon>
        <taxon>Oxyuroidea</taxon>
        <taxon>Oxyuridae</taxon>
        <taxon>Syphacia</taxon>
    </lineage>
</organism>
<proteinExistence type="predicted"/>
<dbReference type="WBParaSite" id="SMUV_0000361601-mRNA-1">
    <property type="protein sequence ID" value="SMUV_0000361601-mRNA-1"/>
    <property type="gene ID" value="SMUV_0000361601"/>
</dbReference>
<reference evidence="3" key="1">
    <citation type="submission" date="2017-02" db="UniProtKB">
        <authorList>
            <consortium name="WormBaseParasite"/>
        </authorList>
    </citation>
    <scope>IDENTIFICATION</scope>
</reference>
<dbReference type="AlphaFoldDB" id="A0A0N5AGY6"/>
<evidence type="ECO:0000313" key="2">
    <source>
        <dbReference type="Proteomes" id="UP000046393"/>
    </source>
</evidence>
<keyword evidence="2" id="KW-1185">Reference proteome</keyword>
<evidence type="ECO:0000256" key="1">
    <source>
        <dbReference type="SAM" id="Coils"/>
    </source>
</evidence>
<accession>A0A0N5AGY6</accession>